<dbReference type="EC" id="2.7.13.3" evidence="2"/>
<dbReference type="NCBIfam" id="TIGR00229">
    <property type="entry name" value="sensory_box"/>
    <property type="match status" value="1"/>
</dbReference>
<dbReference type="SUPFAM" id="SSF55785">
    <property type="entry name" value="PYP-like sensor domain (PAS domain)"/>
    <property type="match status" value="2"/>
</dbReference>
<dbReference type="InterPro" id="IPR013767">
    <property type="entry name" value="PAS_fold"/>
</dbReference>
<dbReference type="EMBL" id="FQUP01000006">
    <property type="protein sequence ID" value="SHG60570.1"/>
    <property type="molecule type" value="Genomic_DNA"/>
</dbReference>
<accession>A0A1M5L6J9</accession>
<feature type="domain" description="PAC" evidence="9">
    <location>
        <begin position="129"/>
        <end position="181"/>
    </location>
</feature>
<dbReference type="PROSITE" id="PS50112">
    <property type="entry name" value="PAS"/>
    <property type="match status" value="1"/>
</dbReference>
<dbReference type="Gene3D" id="3.30.450.20">
    <property type="entry name" value="PAS domain"/>
    <property type="match status" value="2"/>
</dbReference>
<keyword evidence="6" id="KW-1133">Transmembrane helix</keyword>
<evidence type="ECO:0000259" key="9">
    <source>
        <dbReference type="PROSITE" id="PS50113"/>
    </source>
</evidence>
<dbReference type="InterPro" id="IPR036097">
    <property type="entry name" value="HisK_dim/P_sf"/>
</dbReference>
<dbReference type="SMART" id="SM00086">
    <property type="entry name" value="PAC"/>
    <property type="match status" value="2"/>
</dbReference>
<dbReference type="PROSITE" id="PS50113">
    <property type="entry name" value="PAC"/>
    <property type="match status" value="2"/>
</dbReference>
<comment type="catalytic activity">
    <reaction evidence="1">
        <text>ATP + protein L-histidine = ADP + protein N-phospho-L-histidine.</text>
        <dbReference type="EC" id="2.7.13.3"/>
    </reaction>
</comment>
<dbReference type="Gene3D" id="1.10.287.130">
    <property type="match status" value="1"/>
</dbReference>
<evidence type="ECO:0000259" key="7">
    <source>
        <dbReference type="PROSITE" id="PS50109"/>
    </source>
</evidence>
<dbReference type="PRINTS" id="PR00344">
    <property type="entry name" value="BCTRLSENSOR"/>
</dbReference>
<dbReference type="Pfam" id="PF08447">
    <property type="entry name" value="PAS_3"/>
    <property type="match status" value="1"/>
</dbReference>
<dbReference type="PROSITE" id="PS51257">
    <property type="entry name" value="PROKAR_LIPOPROTEIN"/>
    <property type="match status" value="1"/>
</dbReference>
<evidence type="ECO:0000259" key="8">
    <source>
        <dbReference type="PROSITE" id="PS50112"/>
    </source>
</evidence>
<gene>
    <name evidence="10" type="ORF">SAMN02745157_4508</name>
</gene>
<protein>
    <recommendedName>
        <fullName evidence="2">histidine kinase</fullName>
        <ecNumber evidence="2">2.7.13.3</ecNumber>
    </recommendedName>
</protein>
<dbReference type="STRING" id="1122133.SAMN02745157_4508"/>
<keyword evidence="11" id="KW-1185">Reference proteome</keyword>
<dbReference type="CDD" id="cd00082">
    <property type="entry name" value="HisKA"/>
    <property type="match status" value="1"/>
</dbReference>
<dbReference type="InterPro" id="IPR013655">
    <property type="entry name" value="PAS_fold_3"/>
</dbReference>
<dbReference type="SUPFAM" id="SSF47384">
    <property type="entry name" value="Homodimeric domain of signal transducing histidine kinase"/>
    <property type="match status" value="1"/>
</dbReference>
<dbReference type="PANTHER" id="PTHR43304:SF1">
    <property type="entry name" value="PAC DOMAIN-CONTAINING PROTEIN"/>
    <property type="match status" value="1"/>
</dbReference>
<feature type="transmembrane region" description="Helical" evidence="6">
    <location>
        <begin position="36"/>
        <end position="55"/>
    </location>
</feature>
<dbReference type="CDD" id="cd00130">
    <property type="entry name" value="PAS"/>
    <property type="match status" value="2"/>
</dbReference>
<dbReference type="InterPro" id="IPR001610">
    <property type="entry name" value="PAC"/>
</dbReference>
<organism evidence="10 11">
    <name type="scientific">Kaistia soli DSM 19436</name>
    <dbReference type="NCBI Taxonomy" id="1122133"/>
    <lineage>
        <taxon>Bacteria</taxon>
        <taxon>Pseudomonadati</taxon>
        <taxon>Pseudomonadota</taxon>
        <taxon>Alphaproteobacteria</taxon>
        <taxon>Hyphomicrobiales</taxon>
        <taxon>Kaistiaceae</taxon>
        <taxon>Kaistia</taxon>
    </lineage>
</organism>
<sequence length="558" mass="62422">MDDLKSAKPVIFAVALLVTLFISACAFLLFEGGILSLFFLAITSALLGGSIHSYYRERLLRKTERGFVENIPGLGWTSDGGGRIRSMNSRMREFLQVPRGSLVVSPESIHPEDKYKTLDLWGQQHRSEKRGTHRLLGPDGRYHWFRSAVHPILDQSGVVVSSWGTFIDISDLKAAEDALRSSEENLRTILDHIPENIVIADSNGENEYSNQHSMIFYGSMFHEVNGSGYHKFIHPDDVDEYVADTLFCIENAVPMNRLVRQRRYDGVYRWFRMRVNPAFDENGKVVRWYGLHIDIDDEVKAMAALQDAKDKLAQASEYASLAELAASIAHEVNQPLAAVVTNSEACQLWLSAESLNLDRARTNVSRIVRDAKGAADIVSRIRELFAKKAPHKEAADINNLLNEMIGLILKKYSDKRLSISMDLDEHIPLIELDRVQIQQLMFNILRNGVEAMRENGEVPMRLDISSRVAGDAAIVRVADNGIGLADSRKVFEPFFTTKSDGMGMGLSICRTIVDAHSGRLWAEANPSRGAVFAFELPIHDAISLGDIGRRGSRDQPDV</sequence>
<dbReference type="Proteomes" id="UP000184485">
    <property type="component" value="Unassembled WGS sequence"/>
</dbReference>
<feature type="domain" description="Histidine kinase" evidence="7">
    <location>
        <begin position="327"/>
        <end position="540"/>
    </location>
</feature>
<keyword evidence="5" id="KW-0418">Kinase</keyword>
<dbReference type="GO" id="GO:0006355">
    <property type="term" value="P:regulation of DNA-templated transcription"/>
    <property type="evidence" value="ECO:0007669"/>
    <property type="project" value="InterPro"/>
</dbReference>
<dbReference type="InterPro" id="IPR003594">
    <property type="entry name" value="HATPase_dom"/>
</dbReference>
<evidence type="ECO:0000256" key="5">
    <source>
        <dbReference type="ARBA" id="ARBA00022777"/>
    </source>
</evidence>
<dbReference type="OrthoDB" id="226486at2"/>
<keyword evidence="3" id="KW-0597">Phosphoprotein</keyword>
<feature type="domain" description="PAC" evidence="9">
    <location>
        <begin position="255"/>
        <end position="307"/>
    </location>
</feature>
<evidence type="ECO:0000256" key="2">
    <source>
        <dbReference type="ARBA" id="ARBA00012438"/>
    </source>
</evidence>
<dbReference type="InterPro" id="IPR036890">
    <property type="entry name" value="HATPase_C_sf"/>
</dbReference>
<dbReference type="InterPro" id="IPR000014">
    <property type="entry name" value="PAS"/>
</dbReference>
<dbReference type="PANTHER" id="PTHR43304">
    <property type="entry name" value="PHYTOCHROME-LIKE PROTEIN CPH1"/>
    <property type="match status" value="1"/>
</dbReference>
<dbReference type="AlphaFoldDB" id="A0A1M5L6J9"/>
<evidence type="ECO:0000256" key="3">
    <source>
        <dbReference type="ARBA" id="ARBA00022553"/>
    </source>
</evidence>
<dbReference type="SMART" id="SM00387">
    <property type="entry name" value="HATPase_c"/>
    <property type="match status" value="1"/>
</dbReference>
<keyword evidence="6" id="KW-0472">Membrane</keyword>
<dbReference type="GO" id="GO:0000155">
    <property type="term" value="F:phosphorelay sensor kinase activity"/>
    <property type="evidence" value="ECO:0007669"/>
    <property type="project" value="InterPro"/>
</dbReference>
<evidence type="ECO:0000256" key="4">
    <source>
        <dbReference type="ARBA" id="ARBA00022679"/>
    </source>
</evidence>
<feature type="domain" description="PAS" evidence="8">
    <location>
        <begin position="182"/>
        <end position="256"/>
    </location>
</feature>
<dbReference type="Pfam" id="PF00512">
    <property type="entry name" value="HisKA"/>
    <property type="match status" value="1"/>
</dbReference>
<dbReference type="SUPFAM" id="SSF55874">
    <property type="entry name" value="ATPase domain of HSP90 chaperone/DNA topoisomerase II/histidine kinase"/>
    <property type="match status" value="1"/>
</dbReference>
<evidence type="ECO:0000256" key="1">
    <source>
        <dbReference type="ARBA" id="ARBA00000085"/>
    </source>
</evidence>
<dbReference type="Pfam" id="PF00989">
    <property type="entry name" value="PAS"/>
    <property type="match status" value="1"/>
</dbReference>
<dbReference type="PROSITE" id="PS50109">
    <property type="entry name" value="HIS_KIN"/>
    <property type="match status" value="1"/>
</dbReference>
<dbReference type="InterPro" id="IPR003661">
    <property type="entry name" value="HisK_dim/P_dom"/>
</dbReference>
<dbReference type="SMART" id="SM00091">
    <property type="entry name" value="PAS"/>
    <property type="match status" value="2"/>
</dbReference>
<dbReference type="InterPro" id="IPR005467">
    <property type="entry name" value="His_kinase_dom"/>
</dbReference>
<dbReference type="InterPro" id="IPR035965">
    <property type="entry name" value="PAS-like_dom_sf"/>
</dbReference>
<dbReference type="InterPro" id="IPR052162">
    <property type="entry name" value="Sensor_kinase/Photoreceptor"/>
</dbReference>
<dbReference type="InterPro" id="IPR004358">
    <property type="entry name" value="Sig_transdc_His_kin-like_C"/>
</dbReference>
<keyword evidence="4" id="KW-0808">Transferase</keyword>
<dbReference type="Gene3D" id="3.30.565.10">
    <property type="entry name" value="Histidine kinase-like ATPase, C-terminal domain"/>
    <property type="match status" value="1"/>
</dbReference>
<dbReference type="InterPro" id="IPR000700">
    <property type="entry name" value="PAS-assoc_C"/>
</dbReference>
<evidence type="ECO:0000313" key="10">
    <source>
        <dbReference type="EMBL" id="SHG60570.1"/>
    </source>
</evidence>
<evidence type="ECO:0000313" key="11">
    <source>
        <dbReference type="Proteomes" id="UP000184485"/>
    </source>
</evidence>
<evidence type="ECO:0000256" key="6">
    <source>
        <dbReference type="SAM" id="Phobius"/>
    </source>
</evidence>
<dbReference type="RefSeq" id="WP_139251565.1">
    <property type="nucleotide sequence ID" value="NZ_FQUP01000006.1"/>
</dbReference>
<dbReference type="SMART" id="SM00388">
    <property type="entry name" value="HisKA"/>
    <property type="match status" value="1"/>
</dbReference>
<reference evidence="10 11" key="1">
    <citation type="submission" date="2016-11" db="EMBL/GenBank/DDBJ databases">
        <authorList>
            <person name="Jaros S."/>
            <person name="Januszkiewicz K."/>
            <person name="Wedrychowicz H."/>
        </authorList>
    </citation>
    <scope>NUCLEOTIDE SEQUENCE [LARGE SCALE GENOMIC DNA]</scope>
    <source>
        <strain evidence="10 11">DSM 19436</strain>
    </source>
</reference>
<keyword evidence="6" id="KW-0812">Transmembrane</keyword>
<name>A0A1M5L6J9_9HYPH</name>
<feature type="transmembrane region" description="Helical" evidence="6">
    <location>
        <begin position="12"/>
        <end position="30"/>
    </location>
</feature>
<proteinExistence type="predicted"/>
<dbReference type="Pfam" id="PF02518">
    <property type="entry name" value="HATPase_c"/>
    <property type="match status" value="1"/>
</dbReference>